<sequence length="203" mass="22932">MKQLFVCFWYLMILISNSVPGLAQELSSAGSKRNWYLPDQAVVQFAGNIGLFAAGPGYILNRGRINLDFLYGYTPSFEAETSIHTVTGKFAYSRWHRQVAPGYIWEPFKFGTGISYSLGPQFYTTLPKHYPDGYYFWPTSFRLTPFIGTSLSKAVGNQYTLVKQVQAYGEIGTHDLAILSIVNNKALSPWYIISFAFGLKFKL</sequence>
<accession>A0A6J4I6X9</accession>
<dbReference type="AlphaFoldDB" id="A0A6J4I6X9"/>
<proteinExistence type="predicted"/>
<reference evidence="1" key="1">
    <citation type="submission" date="2020-02" db="EMBL/GenBank/DDBJ databases">
        <authorList>
            <person name="Meier V. D."/>
        </authorList>
    </citation>
    <scope>NUCLEOTIDE SEQUENCE</scope>
    <source>
        <strain evidence="1">AVDCRST_MAG95</strain>
    </source>
</reference>
<organism evidence="1">
    <name type="scientific">uncultured Adhaeribacter sp</name>
    <dbReference type="NCBI Taxonomy" id="448109"/>
    <lineage>
        <taxon>Bacteria</taxon>
        <taxon>Pseudomonadati</taxon>
        <taxon>Bacteroidota</taxon>
        <taxon>Cytophagia</taxon>
        <taxon>Cytophagales</taxon>
        <taxon>Hymenobacteraceae</taxon>
        <taxon>Adhaeribacter</taxon>
        <taxon>environmental samples</taxon>
    </lineage>
</organism>
<gene>
    <name evidence="1" type="ORF">AVDCRST_MAG95-1479</name>
</gene>
<name>A0A6J4I6X9_9BACT</name>
<protein>
    <recommendedName>
        <fullName evidence="2">Outer membrane protein beta-barrel domain-containing protein</fullName>
    </recommendedName>
</protein>
<dbReference type="EMBL" id="CADCTJ010000459">
    <property type="protein sequence ID" value="CAA9242115.1"/>
    <property type="molecule type" value="Genomic_DNA"/>
</dbReference>
<evidence type="ECO:0000313" key="1">
    <source>
        <dbReference type="EMBL" id="CAA9242115.1"/>
    </source>
</evidence>
<evidence type="ECO:0008006" key="2">
    <source>
        <dbReference type="Google" id="ProtNLM"/>
    </source>
</evidence>